<keyword evidence="7" id="KW-0833">Ubl conjugation pathway</keyword>
<dbReference type="Pfam" id="PF26200">
    <property type="entry name" value="Rcat_RNF216"/>
    <property type="match status" value="1"/>
</dbReference>
<evidence type="ECO:0000313" key="16">
    <source>
        <dbReference type="Proteomes" id="UP001063166"/>
    </source>
</evidence>
<dbReference type="InterPro" id="IPR000571">
    <property type="entry name" value="Znf_CCCH"/>
</dbReference>
<evidence type="ECO:0000256" key="3">
    <source>
        <dbReference type="ARBA" id="ARBA00022679"/>
    </source>
</evidence>
<dbReference type="GO" id="GO:0061630">
    <property type="term" value="F:ubiquitin protein ligase activity"/>
    <property type="evidence" value="ECO:0007669"/>
    <property type="project" value="UniProtKB-EC"/>
</dbReference>
<dbReference type="InterPro" id="IPR035979">
    <property type="entry name" value="RBD_domain_sf"/>
</dbReference>
<dbReference type="Gene3D" id="1.20.120.1750">
    <property type="match status" value="1"/>
</dbReference>
<keyword evidence="10" id="KW-0175">Coiled coil</keyword>
<keyword evidence="8 9" id="KW-0862">Zinc</keyword>
<dbReference type="Pfam" id="PF13445">
    <property type="entry name" value="zf-RING_UBOX"/>
    <property type="match status" value="1"/>
</dbReference>
<organism evidence="15 16">
    <name type="scientific">Lyophyllum shimeji</name>
    <name type="common">Hon-shimeji</name>
    <name type="synonym">Tricholoma shimeji</name>
    <dbReference type="NCBI Taxonomy" id="47721"/>
    <lineage>
        <taxon>Eukaryota</taxon>
        <taxon>Fungi</taxon>
        <taxon>Dikarya</taxon>
        <taxon>Basidiomycota</taxon>
        <taxon>Agaricomycotina</taxon>
        <taxon>Agaricomycetes</taxon>
        <taxon>Agaricomycetidae</taxon>
        <taxon>Agaricales</taxon>
        <taxon>Tricholomatineae</taxon>
        <taxon>Lyophyllaceae</taxon>
        <taxon>Lyophyllum</taxon>
    </lineage>
</organism>
<evidence type="ECO:0000313" key="15">
    <source>
        <dbReference type="EMBL" id="GLB33410.1"/>
    </source>
</evidence>
<sequence length="1129" mass="126594">MLSELSQDNDPRSNVLVALKFAGTSSQADVVTAMNANLQEQKLEETGADVGGSRGVQVEEPRATGSSERVRGNDEAVGRTTNRLIIKPNSSMSQSQSVSASNDNKPCYAWKAGKCVRGARCLYSHDQSVVRRPLLVKGTAPKNASGAAKPAALTKPAAGRSSAHLAEQEAARVREVERSETERKDRGTEMEATRVVQEAERLAAVQKARAEAEAAWKRKAEEKKAERLAREAERERVRQAAVEAARIQEARRLQAEEEAARRREARAREEAARQALLAEQEALRIEREAAVTTQHIVLGSTLVTCGAGLEVQGVVSGFESCRLTIHNLPSDATASEVADLFTQQGMSPHDIHILSIKPTPGHRREAKVLTSAVQGGAIAVGLDGIEFRSETLRFEVSENASVNAMGESGRSADTLTITWTAPSVSMVATYSNMDDARAKAKALDRRILGGRRIRAEMNSPPVGPALRYYNPSSVKIYGLPVDISMDTIMDLAETPSVRSIKSNAYQLDEFMTALREHLAQLPDGGMKTFNVDSGRTEDGMIKVTVLFESWDHAQRARASLEGRRLRPNSPYFRLSLPQPHHFVSTIPTQQYDAQKGLWDSLAQAKDDKGPRIHVHRVPDRGIVRIRLSGEDKKAVGALKVRVETLVAGEKLDTTYWHRSFLWPKGRAFLDKVFQETGVYVRGDFKVQALKLYGEGRAVNNARQMIEEEVARLAQLEWTVTLRRQTVGYFVRKGLAALKEVLSEDAVTLDLRSTPCKLTIRGGEEARHALKTLMDQSMTELDLNASGTGEDICPICYDTVSHPVKLGCKHVYCTACIRHYLTSAAESKIFPVACMGNEAHCKILLSIPLIQRFLLPQQYEHLVNVAFSTYLDHHPRDFKYCTTPDCTQIYRANTKTMLKCPSCFAEVCSSCHEEAHEGMTCEERRARKTQEEEQLNEYWAMTHGAKRCPSCRVWIEKTEGCNHMTCRCGAHVCWICLREFPANQIYAHLGDVHGGLYDEDRERQNNDLQHALALQRQFEQQGNANRFGAVQPPVQPARRPDWRGEPVELLRAEYRRLAAQRQQEAAEAEAEAERLRRDAALRRQVLERQRQEYQRQREEYQRQFEERQAQVIREAQERRRREGGWGCTIM</sequence>
<keyword evidence="5" id="KW-0677">Repeat</keyword>
<dbReference type="PANTHER" id="PTHR11685">
    <property type="entry name" value="RBR FAMILY RING FINGER AND IBR DOMAIN-CONTAINING"/>
    <property type="match status" value="1"/>
</dbReference>
<reference evidence="15" key="1">
    <citation type="submission" date="2022-07" db="EMBL/GenBank/DDBJ databases">
        <title>The genome of Lyophyllum shimeji provides insight into the initial evolution of ectomycorrhizal fungal genome.</title>
        <authorList>
            <person name="Kobayashi Y."/>
            <person name="Shibata T."/>
            <person name="Hirakawa H."/>
            <person name="Shigenobu S."/>
            <person name="Nishiyama T."/>
            <person name="Yamada A."/>
            <person name="Hasebe M."/>
            <person name="Kawaguchi M."/>
        </authorList>
    </citation>
    <scope>NUCLEOTIDE SEQUENCE</scope>
    <source>
        <strain evidence="15">AT787</strain>
    </source>
</reference>
<dbReference type="InterPro" id="IPR012677">
    <property type="entry name" value="Nucleotide-bd_a/b_plait_sf"/>
</dbReference>
<dbReference type="AlphaFoldDB" id="A0A9P3PCD3"/>
<comment type="catalytic activity">
    <reaction evidence="1">
        <text>[E2 ubiquitin-conjugating enzyme]-S-ubiquitinyl-L-cysteine + [acceptor protein]-L-lysine = [E2 ubiquitin-conjugating enzyme]-L-cysteine + [acceptor protein]-N(6)-ubiquitinyl-L-lysine.</text>
        <dbReference type="EC" id="2.3.2.31"/>
    </reaction>
</comment>
<feature type="compositionally biased region" description="Basic and acidic residues" evidence="11">
    <location>
        <begin position="57"/>
        <end position="77"/>
    </location>
</feature>
<comment type="caution">
    <text evidence="15">The sequence shown here is derived from an EMBL/GenBank/DDBJ whole genome shotgun (WGS) entry which is preliminary data.</text>
</comment>
<dbReference type="InterPro" id="IPR013083">
    <property type="entry name" value="Znf_RING/FYVE/PHD"/>
</dbReference>
<keyword evidence="6 9" id="KW-0863">Zinc-finger</keyword>
<name>A0A9P3PCD3_LYOSH</name>
<evidence type="ECO:0000256" key="9">
    <source>
        <dbReference type="PROSITE-ProRule" id="PRU00723"/>
    </source>
</evidence>
<dbReference type="SMART" id="SM00356">
    <property type="entry name" value="ZnF_C3H1"/>
    <property type="match status" value="1"/>
</dbReference>
<dbReference type="PROSITE" id="PS50089">
    <property type="entry name" value="ZF_RING_2"/>
    <property type="match status" value="1"/>
</dbReference>
<evidence type="ECO:0000256" key="1">
    <source>
        <dbReference type="ARBA" id="ARBA00001798"/>
    </source>
</evidence>
<dbReference type="Gene3D" id="3.30.40.10">
    <property type="entry name" value="Zinc/RING finger domain, C3HC4 (zinc finger)"/>
    <property type="match status" value="1"/>
</dbReference>
<evidence type="ECO:0000256" key="7">
    <source>
        <dbReference type="ARBA" id="ARBA00022786"/>
    </source>
</evidence>
<dbReference type="EC" id="2.3.2.31" evidence="2"/>
<evidence type="ECO:0000256" key="5">
    <source>
        <dbReference type="ARBA" id="ARBA00022737"/>
    </source>
</evidence>
<dbReference type="PROSITE" id="PS50103">
    <property type="entry name" value="ZF_C3H1"/>
    <property type="match status" value="1"/>
</dbReference>
<dbReference type="InterPro" id="IPR044066">
    <property type="entry name" value="TRIAD_supradom"/>
</dbReference>
<dbReference type="SMART" id="SM00647">
    <property type="entry name" value="IBR"/>
    <property type="match status" value="1"/>
</dbReference>
<dbReference type="Proteomes" id="UP001063166">
    <property type="component" value="Unassembled WGS sequence"/>
</dbReference>
<dbReference type="EMBL" id="BRPK01000001">
    <property type="protein sequence ID" value="GLB33410.1"/>
    <property type="molecule type" value="Genomic_DNA"/>
</dbReference>
<feature type="coiled-coil region" evidence="10">
    <location>
        <begin position="218"/>
        <end position="288"/>
    </location>
</feature>
<keyword evidence="16" id="KW-1185">Reference proteome</keyword>
<evidence type="ECO:0000259" key="14">
    <source>
        <dbReference type="PROSITE" id="PS51873"/>
    </source>
</evidence>
<evidence type="ECO:0000259" key="12">
    <source>
        <dbReference type="PROSITE" id="PS50089"/>
    </source>
</evidence>
<evidence type="ECO:0000256" key="6">
    <source>
        <dbReference type="ARBA" id="ARBA00022771"/>
    </source>
</evidence>
<dbReference type="PROSITE" id="PS00518">
    <property type="entry name" value="ZF_RING_1"/>
    <property type="match status" value="1"/>
</dbReference>
<feature type="compositionally biased region" description="Low complexity" evidence="11">
    <location>
        <begin position="147"/>
        <end position="158"/>
    </location>
</feature>
<evidence type="ECO:0000256" key="11">
    <source>
        <dbReference type="SAM" id="MobiDB-lite"/>
    </source>
</evidence>
<dbReference type="GO" id="GO:0003676">
    <property type="term" value="F:nucleic acid binding"/>
    <property type="evidence" value="ECO:0007669"/>
    <property type="project" value="InterPro"/>
</dbReference>
<dbReference type="SMART" id="SM00184">
    <property type="entry name" value="RING"/>
    <property type="match status" value="1"/>
</dbReference>
<dbReference type="CDD" id="cd20335">
    <property type="entry name" value="BRcat_RBR"/>
    <property type="match status" value="1"/>
</dbReference>
<dbReference type="InterPro" id="IPR031127">
    <property type="entry name" value="E3_UB_ligase_RBR"/>
</dbReference>
<dbReference type="InterPro" id="IPR017907">
    <property type="entry name" value="Znf_RING_CS"/>
</dbReference>
<dbReference type="GO" id="GO:0016567">
    <property type="term" value="P:protein ubiquitination"/>
    <property type="evidence" value="ECO:0007669"/>
    <property type="project" value="InterPro"/>
</dbReference>
<feature type="region of interest" description="Disordered" evidence="11">
    <location>
        <begin position="45"/>
        <end position="103"/>
    </location>
</feature>
<evidence type="ECO:0000256" key="4">
    <source>
        <dbReference type="ARBA" id="ARBA00022723"/>
    </source>
</evidence>
<feature type="compositionally biased region" description="Basic and acidic residues" evidence="11">
    <location>
        <begin position="166"/>
        <end position="193"/>
    </location>
</feature>
<evidence type="ECO:0000256" key="8">
    <source>
        <dbReference type="ARBA" id="ARBA00022833"/>
    </source>
</evidence>
<evidence type="ECO:0000256" key="10">
    <source>
        <dbReference type="SAM" id="Coils"/>
    </source>
</evidence>
<keyword evidence="3" id="KW-0808">Transferase</keyword>
<feature type="region of interest" description="Disordered" evidence="11">
    <location>
        <begin position="140"/>
        <end position="193"/>
    </location>
</feature>
<feature type="coiled-coil region" evidence="10">
    <location>
        <begin position="1046"/>
        <end position="1109"/>
    </location>
</feature>
<feature type="domain" description="RING-type" evidence="12">
    <location>
        <begin position="792"/>
        <end position="833"/>
    </location>
</feature>
<dbReference type="InterPro" id="IPR002867">
    <property type="entry name" value="IBR_dom"/>
</dbReference>
<dbReference type="PROSITE" id="PS51873">
    <property type="entry name" value="TRIAD"/>
    <property type="match status" value="1"/>
</dbReference>
<gene>
    <name evidence="15" type="ORF">LshimejAT787_0102940</name>
</gene>
<dbReference type="SUPFAM" id="SSF54928">
    <property type="entry name" value="RNA-binding domain, RBD"/>
    <property type="match status" value="1"/>
</dbReference>
<dbReference type="SUPFAM" id="SSF57850">
    <property type="entry name" value="RING/U-box"/>
    <property type="match status" value="2"/>
</dbReference>
<feature type="compositionally biased region" description="Low complexity" evidence="11">
    <location>
        <begin position="90"/>
        <end position="101"/>
    </location>
</feature>
<evidence type="ECO:0000256" key="2">
    <source>
        <dbReference type="ARBA" id="ARBA00012251"/>
    </source>
</evidence>
<feature type="domain" description="RING-type" evidence="14">
    <location>
        <begin position="788"/>
        <end position="998"/>
    </location>
</feature>
<accession>A0A9P3PCD3</accession>
<proteinExistence type="predicted"/>
<dbReference type="InterPro" id="IPR001841">
    <property type="entry name" value="Znf_RING"/>
</dbReference>
<feature type="domain" description="C3H1-type" evidence="13">
    <location>
        <begin position="101"/>
        <end position="128"/>
    </location>
</feature>
<dbReference type="InterPro" id="IPR027370">
    <property type="entry name" value="Znf-RING_euk"/>
</dbReference>
<keyword evidence="4 9" id="KW-0479">Metal-binding</keyword>
<protein>
    <recommendedName>
        <fullName evidence="2">RBR-type E3 ubiquitin transferase</fullName>
        <ecNumber evidence="2">2.3.2.31</ecNumber>
    </recommendedName>
</protein>
<feature type="zinc finger region" description="C3H1-type" evidence="9">
    <location>
        <begin position="101"/>
        <end position="128"/>
    </location>
</feature>
<dbReference type="OrthoDB" id="1431934at2759"/>
<evidence type="ECO:0000259" key="13">
    <source>
        <dbReference type="PROSITE" id="PS50103"/>
    </source>
</evidence>
<dbReference type="Pfam" id="PF01485">
    <property type="entry name" value="IBR"/>
    <property type="match status" value="1"/>
</dbReference>
<dbReference type="Gene3D" id="3.30.70.330">
    <property type="match status" value="1"/>
</dbReference>
<dbReference type="GO" id="GO:0008270">
    <property type="term" value="F:zinc ion binding"/>
    <property type="evidence" value="ECO:0007669"/>
    <property type="project" value="UniProtKB-KW"/>
</dbReference>